<comment type="caution">
    <text evidence="4">The sequence shown here is derived from an EMBL/GenBank/DDBJ whole genome shotgun (WGS) entry which is preliminary data.</text>
</comment>
<dbReference type="InterPro" id="IPR007946">
    <property type="entry name" value="AAR2"/>
</dbReference>
<dbReference type="FunFam" id="1.25.40.550:FF:000002">
    <property type="entry name" value="AAR2 protein family"/>
    <property type="match status" value="1"/>
</dbReference>
<evidence type="ECO:0000313" key="5">
    <source>
        <dbReference type="Proteomes" id="UP000015453"/>
    </source>
</evidence>
<name>S8E5Z0_9LAMI</name>
<dbReference type="OrthoDB" id="201752at2759"/>
<dbReference type="Proteomes" id="UP000015453">
    <property type="component" value="Unassembled WGS sequence"/>
</dbReference>
<feature type="domain" description="AAR2 N-terminal" evidence="3">
    <location>
        <begin position="1"/>
        <end position="65"/>
    </location>
</feature>
<feature type="domain" description="AAR2 C-terminal" evidence="2">
    <location>
        <begin position="114"/>
        <end position="286"/>
    </location>
</feature>
<comment type="similarity">
    <text evidence="1">Belongs to the AAR2 family.</text>
</comment>
<accession>S8E5Z0</accession>
<dbReference type="GO" id="GO:0000244">
    <property type="term" value="P:spliceosomal tri-snRNP complex assembly"/>
    <property type="evidence" value="ECO:0007669"/>
    <property type="project" value="TreeGrafter"/>
</dbReference>
<evidence type="ECO:0008006" key="6">
    <source>
        <dbReference type="Google" id="ProtNLM"/>
    </source>
</evidence>
<dbReference type="AlphaFoldDB" id="S8E5Z0"/>
<dbReference type="InterPro" id="IPR038516">
    <property type="entry name" value="AAR2_N_sf"/>
</dbReference>
<evidence type="ECO:0000256" key="1">
    <source>
        <dbReference type="ARBA" id="ARBA00006281"/>
    </source>
</evidence>
<dbReference type="Gene3D" id="2.60.34.20">
    <property type="match status" value="1"/>
</dbReference>
<evidence type="ECO:0000259" key="3">
    <source>
        <dbReference type="Pfam" id="PF20981"/>
    </source>
</evidence>
<dbReference type="InterPro" id="IPR033647">
    <property type="entry name" value="Aar2_N"/>
</dbReference>
<keyword evidence="5" id="KW-1185">Reference proteome</keyword>
<dbReference type="PANTHER" id="PTHR12689:SF4">
    <property type="entry name" value="PROTEIN AAR2 HOMOLOG"/>
    <property type="match status" value="1"/>
</dbReference>
<evidence type="ECO:0000259" key="2">
    <source>
        <dbReference type="Pfam" id="PF05282"/>
    </source>
</evidence>
<evidence type="ECO:0000313" key="4">
    <source>
        <dbReference type="EMBL" id="EPS67802.1"/>
    </source>
</evidence>
<dbReference type="Pfam" id="PF05282">
    <property type="entry name" value="AAR2"/>
    <property type="match status" value="1"/>
</dbReference>
<sequence length="305" mass="35154">VIVRKWDHKEEKFIKVPEEEEERYVIAVRRLEFDQQLGPYTLSKYRDWKRLSCYITKDAIQRISPIGGEISISFESQTVKKFGGAGVEETLEAQLKYSKFSTAEEISEKKGCYYTTIPRVFKLKEMTTSELTSLNLDKSRLLESILNEEYRGDEGALLAELQFAFVTFLMGQSLEAYLQWKALLNLLFGCTDAPLHTRTQLFTKFIEVLCYQLKIGLQNNENDSGSSSSVSSLLDDSWLSSESFLHHLCKDFFEAILEAPVLDGSLLSWARRLRSLLEERLGWQFERDGVHFEEGDEVPVTIRVI</sequence>
<gene>
    <name evidence="4" type="ORF">M569_06971</name>
</gene>
<organism evidence="4 5">
    <name type="scientific">Genlisea aurea</name>
    <dbReference type="NCBI Taxonomy" id="192259"/>
    <lineage>
        <taxon>Eukaryota</taxon>
        <taxon>Viridiplantae</taxon>
        <taxon>Streptophyta</taxon>
        <taxon>Embryophyta</taxon>
        <taxon>Tracheophyta</taxon>
        <taxon>Spermatophyta</taxon>
        <taxon>Magnoliopsida</taxon>
        <taxon>eudicotyledons</taxon>
        <taxon>Gunneridae</taxon>
        <taxon>Pentapetalae</taxon>
        <taxon>asterids</taxon>
        <taxon>lamiids</taxon>
        <taxon>Lamiales</taxon>
        <taxon>Lentibulariaceae</taxon>
        <taxon>Genlisea</taxon>
    </lineage>
</organism>
<dbReference type="PANTHER" id="PTHR12689">
    <property type="entry name" value="A1 CISTRON SPLICING FACTOR AAR2-RELATED"/>
    <property type="match status" value="1"/>
</dbReference>
<reference evidence="4 5" key="1">
    <citation type="journal article" date="2013" name="BMC Genomics">
        <title>The miniature genome of a carnivorous plant Genlisea aurea contains a low number of genes and short non-coding sequences.</title>
        <authorList>
            <person name="Leushkin E.V."/>
            <person name="Sutormin R.A."/>
            <person name="Nabieva E.R."/>
            <person name="Penin A.A."/>
            <person name="Kondrashov A.S."/>
            <person name="Logacheva M.D."/>
        </authorList>
    </citation>
    <scope>NUCLEOTIDE SEQUENCE [LARGE SCALE GENOMIC DNA]</scope>
</reference>
<dbReference type="InterPro" id="IPR033648">
    <property type="entry name" value="AAR2_C"/>
</dbReference>
<dbReference type="Gene3D" id="1.25.40.550">
    <property type="entry name" value="Aar2, C-terminal domain-like"/>
    <property type="match status" value="1"/>
</dbReference>
<feature type="non-terminal residue" evidence="4">
    <location>
        <position position="1"/>
    </location>
</feature>
<proteinExistence type="inferred from homology"/>
<dbReference type="InterPro" id="IPR038514">
    <property type="entry name" value="AAR2_C_sf"/>
</dbReference>
<dbReference type="EMBL" id="AUSU01002917">
    <property type="protein sequence ID" value="EPS67802.1"/>
    <property type="molecule type" value="Genomic_DNA"/>
</dbReference>
<feature type="non-terminal residue" evidence="4">
    <location>
        <position position="305"/>
    </location>
</feature>
<protein>
    <recommendedName>
        <fullName evidence="6">Protein AAR2 homolog</fullName>
    </recommendedName>
</protein>
<dbReference type="Pfam" id="PF20981">
    <property type="entry name" value="AAR2_1st"/>
    <property type="match status" value="1"/>
</dbReference>
<dbReference type="CDD" id="cd13778">
    <property type="entry name" value="Aar2_C"/>
    <property type="match status" value="1"/>
</dbReference>